<reference evidence="1 2" key="1">
    <citation type="submission" date="2021-06" db="EMBL/GenBank/DDBJ databases">
        <title>New haloarchaea isolates fom saline soil.</title>
        <authorList>
            <person name="Duran-Viseras A."/>
            <person name="Sanchez-Porro C.S."/>
            <person name="Ventosa A."/>
        </authorList>
    </citation>
    <scope>NUCLEOTIDE SEQUENCE [LARGE SCALE GENOMIC DNA]</scope>
    <source>
        <strain evidence="1 2">JCM 183640</strain>
    </source>
</reference>
<protein>
    <submittedName>
        <fullName evidence="1">GYD domain-containing protein</fullName>
    </submittedName>
</protein>
<dbReference type="RefSeq" id="WP_162315831.1">
    <property type="nucleotide sequence ID" value="NZ_JAHQXF010000001.1"/>
</dbReference>
<sequence length="95" mass="10573">MPTYSVLADVNEQEIQNAQELVSIWGDVRQDIEDLGGEPLDSYALAGSYDFLLTFEVPDEDTVLQASIAIERYGLDTETMRAVPTEQFGELVTDI</sequence>
<dbReference type="Pfam" id="PF08734">
    <property type="entry name" value="GYD"/>
    <property type="match status" value="1"/>
</dbReference>
<keyword evidence="2" id="KW-1185">Reference proteome</keyword>
<organism evidence="1 2">
    <name type="scientific">Haloarcula limicola</name>
    <dbReference type="NCBI Taxonomy" id="1429915"/>
    <lineage>
        <taxon>Archaea</taxon>
        <taxon>Methanobacteriati</taxon>
        <taxon>Methanobacteriota</taxon>
        <taxon>Stenosarchaea group</taxon>
        <taxon>Halobacteria</taxon>
        <taxon>Halobacteriales</taxon>
        <taxon>Haloarculaceae</taxon>
        <taxon>Haloarcula</taxon>
    </lineage>
</organism>
<evidence type="ECO:0000313" key="2">
    <source>
        <dbReference type="Proteomes" id="UP000766550"/>
    </source>
</evidence>
<name>A0A8J7Y6M4_9EURY</name>
<proteinExistence type="predicted"/>
<dbReference type="InterPro" id="IPR014845">
    <property type="entry name" value="GYD/TTHA1554"/>
</dbReference>
<dbReference type="Proteomes" id="UP000766550">
    <property type="component" value="Unassembled WGS sequence"/>
</dbReference>
<evidence type="ECO:0000313" key="1">
    <source>
        <dbReference type="EMBL" id="MBV0922644.1"/>
    </source>
</evidence>
<dbReference type="EMBL" id="JAHQXF010000001">
    <property type="protein sequence ID" value="MBV0922644.1"/>
    <property type="molecule type" value="Genomic_DNA"/>
</dbReference>
<comment type="caution">
    <text evidence="1">The sequence shown here is derived from an EMBL/GenBank/DDBJ whole genome shotgun (WGS) entry which is preliminary data.</text>
</comment>
<dbReference type="AlphaFoldDB" id="A0A8J7Y6M4"/>
<accession>A0A8J7Y6M4</accession>
<gene>
    <name evidence="1" type="ORF">KTS45_00375</name>
</gene>
<dbReference type="OrthoDB" id="35699at2157"/>